<organism evidence="1 2">
    <name type="scientific">Avena sativa</name>
    <name type="common">Oat</name>
    <dbReference type="NCBI Taxonomy" id="4498"/>
    <lineage>
        <taxon>Eukaryota</taxon>
        <taxon>Viridiplantae</taxon>
        <taxon>Streptophyta</taxon>
        <taxon>Embryophyta</taxon>
        <taxon>Tracheophyta</taxon>
        <taxon>Spermatophyta</taxon>
        <taxon>Magnoliopsida</taxon>
        <taxon>Liliopsida</taxon>
        <taxon>Poales</taxon>
        <taxon>Poaceae</taxon>
        <taxon>BOP clade</taxon>
        <taxon>Pooideae</taxon>
        <taxon>Poodae</taxon>
        <taxon>Poeae</taxon>
        <taxon>Poeae Chloroplast Group 1 (Aveneae type)</taxon>
        <taxon>Aveninae</taxon>
        <taxon>Avena</taxon>
    </lineage>
</organism>
<proteinExistence type="predicted"/>
<reference evidence="1" key="2">
    <citation type="submission" date="2025-09" db="UniProtKB">
        <authorList>
            <consortium name="EnsemblPlants"/>
        </authorList>
    </citation>
    <scope>IDENTIFICATION</scope>
</reference>
<keyword evidence="2" id="KW-1185">Reference proteome</keyword>
<dbReference type="Proteomes" id="UP001732700">
    <property type="component" value="Chromosome 4C"/>
</dbReference>
<name>A0ACD5WUR0_AVESA</name>
<accession>A0ACD5WUR0</accession>
<protein>
    <submittedName>
        <fullName evidence="1">Uncharacterized protein</fullName>
    </submittedName>
</protein>
<dbReference type="EnsemblPlants" id="AVESA.00010b.r2.4CG1268640.1">
    <property type="protein sequence ID" value="AVESA.00010b.r2.4CG1268640.1.CDS"/>
    <property type="gene ID" value="AVESA.00010b.r2.4CG1268640"/>
</dbReference>
<evidence type="ECO:0000313" key="2">
    <source>
        <dbReference type="Proteomes" id="UP001732700"/>
    </source>
</evidence>
<evidence type="ECO:0000313" key="1">
    <source>
        <dbReference type="EnsemblPlants" id="AVESA.00010b.r2.4CG1268640.1.CDS"/>
    </source>
</evidence>
<reference evidence="1" key="1">
    <citation type="submission" date="2021-05" db="EMBL/GenBank/DDBJ databases">
        <authorList>
            <person name="Scholz U."/>
            <person name="Mascher M."/>
            <person name="Fiebig A."/>
        </authorList>
    </citation>
    <scope>NUCLEOTIDE SEQUENCE [LARGE SCALE GENOMIC DNA]</scope>
</reference>
<sequence length="411" mass="45861">MMIWRWLRLICEKILAENIDAASAMTTLMLVHGRDRCRRLEACCIEYMASHPDVHAAVVATKEYTELKEKCGPFLTDILEKVWMPALATRKHDSPPPLPPLPHHRHLFLPPHLLPLPLSPPPSSKTIPQKSASMINLSEVFTGSHEFRIADFSAAHKMFGVNNYIESSSFDVGVHKFTEVGIAKSYYVKYDGSLTVHCDVTVNKECAYTTSCSTAAARRIVPPSSNIACHLERLLASQECFDVKFQVRDSQICAHELVIAARSPTLHAAVSSAPHKDHVRIDDIDIPTFKAMLHFIYADELPPVSMLGKEATAVARDLLVAADRFGLDRMKAMCENLLCQLITTESVLATLELADRHGFQGLTDFFLDHISQPHVLKEAVETKSFKDLKTTSPRLLEEIILKISKVSSIDS</sequence>